<dbReference type="Proteomes" id="UP000006443">
    <property type="component" value="Unassembled WGS sequence"/>
</dbReference>
<dbReference type="InterPro" id="IPR026838">
    <property type="entry name" value="YheC/D"/>
</dbReference>
<accession>C0GES3</accession>
<evidence type="ECO:0000313" key="2">
    <source>
        <dbReference type="Proteomes" id="UP000006443"/>
    </source>
</evidence>
<evidence type="ECO:0000313" key="1">
    <source>
        <dbReference type="EMBL" id="EEG78105.1"/>
    </source>
</evidence>
<protein>
    <submittedName>
        <fullName evidence="1">YheD</fullName>
    </submittedName>
</protein>
<sequence>MILGLFVEKKIYLRLANGQIPPGIQLLAKEAVKEGITLVAFATFNMDWWEKRINGLCYSKEDNIWKPDTFPFPHVIYDRATLDSSERQSAKLIRNRFKEIYKIPYINTRNSFGKWITYETLTAYPEISKYLPETHLYNHPCYLTKLLQKNQFAYIKATDDSMGKNIYKVKKAYENVVAVYYREKGRNRSDTLTMEGLYSRLIQGKLKDKNVIIQQGIELASLNNNPFDIRLLVQKNHLGSWEVVDKSVRLAPPGSIVTNVSSGATVEKFEKIVPQVFPQEYPTISQRIDLLALTVCSKLEENFGRLGELAIDMALDVGGSLWLIEVNSKPSKISVRRSQDKELIQRAYSNPVKYAKFLYGVANNETN</sequence>
<dbReference type="eggNOG" id="COG0189">
    <property type="taxonomic scope" value="Bacteria"/>
</dbReference>
<reference evidence="1 2" key="1">
    <citation type="submission" date="2009-02" db="EMBL/GenBank/DDBJ databases">
        <title>Sequencing of the draft genome and assembly of Dethiobacter alkaliphilus AHT 1.</title>
        <authorList>
            <consortium name="US DOE Joint Genome Institute (JGI-PGF)"/>
            <person name="Lucas S."/>
            <person name="Copeland A."/>
            <person name="Lapidus A."/>
            <person name="Glavina del Rio T."/>
            <person name="Dalin E."/>
            <person name="Tice H."/>
            <person name="Bruce D."/>
            <person name="Goodwin L."/>
            <person name="Pitluck S."/>
            <person name="Larimer F."/>
            <person name="Land M.L."/>
            <person name="Hauser L."/>
            <person name="Muyzer G."/>
        </authorList>
    </citation>
    <scope>NUCLEOTIDE SEQUENCE [LARGE SCALE GENOMIC DNA]</scope>
    <source>
        <strain evidence="1 2">AHT 1</strain>
    </source>
</reference>
<dbReference type="OrthoDB" id="1809801at2"/>
<dbReference type="STRING" id="555088.DealDRAFT_0982"/>
<dbReference type="SUPFAM" id="SSF56059">
    <property type="entry name" value="Glutathione synthetase ATP-binding domain-like"/>
    <property type="match status" value="1"/>
</dbReference>
<dbReference type="AlphaFoldDB" id="C0GES3"/>
<organism evidence="1 2">
    <name type="scientific">Dethiobacter alkaliphilus AHT 1</name>
    <dbReference type="NCBI Taxonomy" id="555088"/>
    <lineage>
        <taxon>Bacteria</taxon>
        <taxon>Bacillati</taxon>
        <taxon>Bacillota</taxon>
        <taxon>Dethiobacteria</taxon>
        <taxon>Dethiobacterales</taxon>
        <taxon>Dethiobacteraceae</taxon>
        <taxon>Dethiobacter</taxon>
    </lineage>
</organism>
<keyword evidence="2" id="KW-1185">Reference proteome</keyword>
<gene>
    <name evidence="1" type="ORF">DealDRAFT_0982</name>
</gene>
<dbReference type="Gene3D" id="3.30.470.20">
    <property type="entry name" value="ATP-grasp fold, B domain"/>
    <property type="match status" value="1"/>
</dbReference>
<dbReference type="Pfam" id="PF14398">
    <property type="entry name" value="ATPgrasp_YheCD"/>
    <property type="match status" value="1"/>
</dbReference>
<dbReference type="EMBL" id="ACJM01000004">
    <property type="protein sequence ID" value="EEG78105.1"/>
    <property type="molecule type" value="Genomic_DNA"/>
</dbReference>
<name>C0GES3_DETAL</name>
<proteinExistence type="predicted"/>
<comment type="caution">
    <text evidence="1">The sequence shown here is derived from an EMBL/GenBank/DDBJ whole genome shotgun (WGS) entry which is preliminary data.</text>
</comment>